<evidence type="ECO:0000256" key="1">
    <source>
        <dbReference type="ARBA" id="ARBA00004266"/>
    </source>
</evidence>
<dbReference type="SMART" id="SM00498">
    <property type="entry name" value="FH2"/>
    <property type="match status" value="1"/>
</dbReference>
<keyword evidence="9" id="KW-1185">Reference proteome</keyword>
<dbReference type="eggNOG" id="KOG1922">
    <property type="taxonomic scope" value="Eukaryota"/>
</dbReference>
<dbReference type="GO" id="GO:0000142">
    <property type="term" value="C:cellular bud neck contractile ring"/>
    <property type="evidence" value="ECO:0007669"/>
    <property type="project" value="UniProtKB-ARBA"/>
</dbReference>
<dbReference type="GO" id="GO:0043332">
    <property type="term" value="C:mating projection tip"/>
    <property type="evidence" value="ECO:0007669"/>
    <property type="project" value="TreeGrafter"/>
</dbReference>
<proteinExistence type="inferred from homology"/>
<dbReference type="FunFam" id="1.20.58.2220:FF:000006">
    <property type="entry name" value="Cytokinesis protein sepA"/>
    <property type="match status" value="1"/>
</dbReference>
<dbReference type="GO" id="GO:1903475">
    <property type="term" value="P:mitotic actomyosin contractile ring assembly"/>
    <property type="evidence" value="ECO:0007669"/>
    <property type="project" value="TreeGrafter"/>
</dbReference>
<reference evidence="8 9" key="1">
    <citation type="journal article" date="2011" name="Proc. Natl. Acad. Sci. U.S.A.">
        <title>Comparative genomics of xylose-fermenting fungi for enhanced biofuel production.</title>
        <authorList>
            <person name="Wohlbach D.J."/>
            <person name="Kuo A."/>
            <person name="Sato T.K."/>
            <person name="Potts K.M."/>
            <person name="Salamov A.A."/>
            <person name="LaButti K.M."/>
            <person name="Sun H."/>
            <person name="Clum A."/>
            <person name="Pangilinan J.L."/>
            <person name="Lindquist E.A."/>
            <person name="Lucas S."/>
            <person name="Lapidus A."/>
            <person name="Jin M."/>
            <person name="Gunawan C."/>
            <person name="Balan V."/>
            <person name="Dale B.E."/>
            <person name="Jeffries T.W."/>
            <person name="Zinkel R."/>
            <person name="Barry K.W."/>
            <person name="Grigoriev I.V."/>
            <person name="Gasch A.P."/>
        </authorList>
    </citation>
    <scope>NUCLEOTIDE SEQUENCE [LARGE SCALE GENOMIC DNA]</scope>
    <source>
        <strain evidence="9">ATCC 10573 / BCRC 21748 / CBS 615 / JCM 9827 / NBRC 10315 / NRRL Y-1498 / VKM Y-70</strain>
    </source>
</reference>
<feature type="domain" description="FH2" evidence="7">
    <location>
        <begin position="12"/>
        <end position="420"/>
    </location>
</feature>
<dbReference type="PANTHER" id="PTHR47102:SF2">
    <property type="entry name" value="PROTEIN BNI1"/>
    <property type="match status" value="1"/>
</dbReference>
<evidence type="ECO:0000256" key="2">
    <source>
        <dbReference type="ARBA" id="ARBA00004431"/>
    </source>
</evidence>
<comment type="similarity">
    <text evidence="6">Belongs to the formin homology family. BNI1 subfamily.</text>
</comment>
<dbReference type="InterPro" id="IPR051661">
    <property type="entry name" value="Actin_filament_regulator"/>
</dbReference>
<evidence type="ECO:0000256" key="4">
    <source>
        <dbReference type="ARBA" id="ARBA00023054"/>
    </source>
</evidence>
<keyword evidence="3" id="KW-0132">Cell division</keyword>
<dbReference type="STRING" id="590646.G3BBG6"/>
<dbReference type="GO" id="GO:0001411">
    <property type="term" value="C:hyphal tip"/>
    <property type="evidence" value="ECO:0007669"/>
    <property type="project" value="UniProtKB-ARBA"/>
</dbReference>
<dbReference type="PANTHER" id="PTHR47102">
    <property type="entry name" value="PROTEIN BNI1"/>
    <property type="match status" value="1"/>
</dbReference>
<comment type="subcellular location">
    <subcellularLocation>
        <location evidence="1">Bud neck</location>
    </subcellularLocation>
    <subcellularLocation>
        <location evidence="2">Cell septum</location>
    </subcellularLocation>
</comment>
<dbReference type="EMBL" id="GL996527">
    <property type="protein sequence ID" value="EGV62186.1"/>
    <property type="molecule type" value="Genomic_DNA"/>
</dbReference>
<dbReference type="GO" id="GO:0000920">
    <property type="term" value="P:septum digestion after cytokinesis"/>
    <property type="evidence" value="ECO:0007669"/>
    <property type="project" value="UniProtKB-ARBA"/>
</dbReference>
<dbReference type="GO" id="GO:0051017">
    <property type="term" value="P:actin filament bundle assembly"/>
    <property type="evidence" value="ECO:0007669"/>
    <property type="project" value="TreeGrafter"/>
</dbReference>
<dbReference type="Gene3D" id="6.10.30.50">
    <property type="match status" value="1"/>
</dbReference>
<feature type="non-terminal residue" evidence="8">
    <location>
        <position position="420"/>
    </location>
</feature>
<evidence type="ECO:0000256" key="6">
    <source>
        <dbReference type="ARBA" id="ARBA00037935"/>
    </source>
</evidence>
<protein>
    <submittedName>
        <fullName evidence="8">Actin-binding FH2</fullName>
    </submittedName>
</protein>
<evidence type="ECO:0000256" key="5">
    <source>
        <dbReference type="ARBA" id="ARBA00023306"/>
    </source>
</evidence>
<dbReference type="InterPro" id="IPR042201">
    <property type="entry name" value="FH2_Formin_sf"/>
</dbReference>
<dbReference type="HOGENOM" id="CLU_654807_0_0_1"/>
<evidence type="ECO:0000259" key="7">
    <source>
        <dbReference type="PROSITE" id="PS51444"/>
    </source>
</evidence>
<dbReference type="Proteomes" id="UP000000707">
    <property type="component" value="Unassembled WGS sequence"/>
</dbReference>
<dbReference type="AlphaFoldDB" id="G3BBG6"/>
<dbReference type="Pfam" id="PF02181">
    <property type="entry name" value="FH2"/>
    <property type="match status" value="1"/>
</dbReference>
<evidence type="ECO:0000313" key="9">
    <source>
        <dbReference type="Proteomes" id="UP000000707"/>
    </source>
</evidence>
<sequence length="420" mass="48801">MEPENSPNPKSLIPSLKPKNKLKQMHWDKIDDIDNTFWGDIEHEKLSGQLKERGILEEVERHFAVKSTQIKLRKDLSGGKTSTDQPKKISLLTRDLAQQFGINLHMFAAAPVEDLIMKVLHCDKDILDNVTVLEFFNSELLSEFNETTIRNFKPYSWEVSDPESKPKKDPAELERPDRVYLELCFNLRHYWKSRSRALLLMHSYGRDYMDLLKKLRMVDEANASIRNSDSLRHVLGIIRSVGNFMNDDSKQALGFKIGTLQRLKFMKDDTNAMHFLHYVERIIRNTFPEYGSFVDELSVLLHVQNLSIEQIETESQEFDRQINGVAESISKGNLSDPECLHPEDYVLKKVASPLESAKIKNSLLQSHVKTTMEEYNSLMTYFGENVKDSFSRNTFYEKISMFVSEFKKAHIENVQKEEEQ</sequence>
<dbReference type="PROSITE" id="PS51444">
    <property type="entry name" value="FH2"/>
    <property type="match status" value="1"/>
</dbReference>
<keyword evidence="4" id="KW-0175">Coiled coil</keyword>
<dbReference type="GO" id="GO:0008092">
    <property type="term" value="F:cytoskeletal protein binding"/>
    <property type="evidence" value="ECO:0007669"/>
    <property type="project" value="UniProtKB-ARBA"/>
</dbReference>
<dbReference type="OrthoDB" id="1104827at2759"/>
<keyword evidence="5" id="KW-0131">Cell cycle</keyword>
<evidence type="ECO:0000313" key="8">
    <source>
        <dbReference type="EMBL" id="EGV62186.1"/>
    </source>
</evidence>
<dbReference type="Gene3D" id="1.20.58.2220">
    <property type="entry name" value="Formin, FH2 domain"/>
    <property type="match status" value="1"/>
</dbReference>
<dbReference type="SUPFAM" id="SSF101447">
    <property type="entry name" value="Formin homology 2 domain (FH2 domain)"/>
    <property type="match status" value="1"/>
</dbReference>
<dbReference type="GO" id="GO:0030428">
    <property type="term" value="C:cell septum"/>
    <property type="evidence" value="ECO:0007669"/>
    <property type="project" value="UniProtKB-SubCell"/>
</dbReference>
<dbReference type="GO" id="GO:0051016">
    <property type="term" value="P:barbed-end actin filament capping"/>
    <property type="evidence" value="ECO:0007669"/>
    <property type="project" value="TreeGrafter"/>
</dbReference>
<accession>G3BBG6</accession>
<evidence type="ECO:0000256" key="3">
    <source>
        <dbReference type="ARBA" id="ARBA00022618"/>
    </source>
</evidence>
<gene>
    <name evidence="8" type="ORF">CANTEDRAFT_109601</name>
</gene>
<organism evidence="9">
    <name type="scientific">Candida tenuis (strain ATCC 10573 / BCRC 21748 / CBS 615 / JCM 9827 / NBRC 10315 / NRRL Y-1498 / VKM Y-70)</name>
    <name type="common">Yeast</name>
    <name type="synonym">Yamadazyma tenuis</name>
    <dbReference type="NCBI Taxonomy" id="590646"/>
    <lineage>
        <taxon>Eukaryota</taxon>
        <taxon>Fungi</taxon>
        <taxon>Dikarya</taxon>
        <taxon>Ascomycota</taxon>
        <taxon>Saccharomycotina</taxon>
        <taxon>Pichiomycetes</taxon>
        <taxon>Debaryomycetaceae</taxon>
        <taxon>Yamadazyma</taxon>
    </lineage>
</organism>
<name>G3BBG6_CANTC</name>
<dbReference type="InterPro" id="IPR015425">
    <property type="entry name" value="FH2_Formin"/>
</dbReference>